<evidence type="ECO:0000313" key="10">
    <source>
        <dbReference type="EMBL" id="RFU40911.1"/>
    </source>
</evidence>
<name>A0A372JLM0_9ACTN</name>
<dbReference type="CDD" id="cd00207">
    <property type="entry name" value="fer2"/>
    <property type="match status" value="1"/>
</dbReference>
<dbReference type="Gene3D" id="3.10.20.30">
    <property type="match status" value="1"/>
</dbReference>
<protein>
    <submittedName>
        <fullName evidence="10">Oxidoreductase</fullName>
    </submittedName>
</protein>
<sequence length="352" mass="38080">MSPLPYPPDLYGRRDRDRFWIAVNAVFTGMHRVRSLRPPVLPPVREVDRSTTLVVQAVRKAAEDVVALTLAAPDGAVLPAWHPGCHLDLRLPSGRRRQYSLCGDPADRRTYRIAVRRIPDGGGGSVEIHDTVSEGDLLTVQGPRNAFPLVPRDRYLFIAGGIGITPILPMVHAAHRAGADWRLVLSGRSRATLPFLDELAELPADRVTLRTDDVDGPPTCASLLEDATPGTAVHVCGPAPMIDGVRAACPPGATLHYERFAPAPVTGGRPFEIELARSGRVLEVPGDRSALDVVREERPDVAYSCRQGFCGTCKVRVLGGDVDQRAPSDPPGDDTMLICVSRATQGRLTLDL</sequence>
<dbReference type="GO" id="GO:0046872">
    <property type="term" value="F:metal ion binding"/>
    <property type="evidence" value="ECO:0007669"/>
    <property type="project" value="UniProtKB-KW"/>
</dbReference>
<keyword evidence="5" id="KW-0560">Oxidoreductase</keyword>
<dbReference type="CDD" id="cd06185">
    <property type="entry name" value="PDR_like"/>
    <property type="match status" value="1"/>
</dbReference>
<dbReference type="GO" id="GO:0051537">
    <property type="term" value="F:2 iron, 2 sulfur cluster binding"/>
    <property type="evidence" value="ECO:0007669"/>
    <property type="project" value="UniProtKB-KW"/>
</dbReference>
<dbReference type="EMBL" id="QURH01000251">
    <property type="protein sequence ID" value="RFU40911.1"/>
    <property type="molecule type" value="Genomic_DNA"/>
</dbReference>
<comment type="cofactor">
    <cofactor evidence="1">
        <name>FAD</name>
        <dbReference type="ChEBI" id="CHEBI:57692"/>
    </cofactor>
</comment>
<keyword evidence="11" id="KW-1185">Reference proteome</keyword>
<dbReference type="SUPFAM" id="SSF63380">
    <property type="entry name" value="Riboflavin synthase domain-like"/>
    <property type="match status" value="1"/>
</dbReference>
<dbReference type="InterPro" id="IPR017927">
    <property type="entry name" value="FAD-bd_FR_type"/>
</dbReference>
<dbReference type="InterPro" id="IPR006058">
    <property type="entry name" value="2Fe2S_fd_BS"/>
</dbReference>
<evidence type="ECO:0000256" key="3">
    <source>
        <dbReference type="ARBA" id="ARBA00022714"/>
    </source>
</evidence>
<evidence type="ECO:0000256" key="7">
    <source>
        <dbReference type="ARBA" id="ARBA00023014"/>
    </source>
</evidence>
<dbReference type="InterPro" id="IPR036010">
    <property type="entry name" value="2Fe-2S_ferredoxin-like_sf"/>
</dbReference>
<dbReference type="PANTHER" id="PTHR47354:SF1">
    <property type="entry name" value="CARNITINE MONOOXYGENASE REDUCTASE SUBUNIT"/>
    <property type="match status" value="1"/>
</dbReference>
<dbReference type="RefSeq" id="WP_117358024.1">
    <property type="nucleotide sequence ID" value="NZ_QURH01000251.1"/>
</dbReference>
<feature type="domain" description="2Fe-2S ferredoxin-type" evidence="8">
    <location>
        <begin position="271"/>
        <end position="352"/>
    </location>
</feature>
<keyword evidence="4" id="KW-0479">Metal-binding</keyword>
<dbReference type="PROSITE" id="PS00197">
    <property type="entry name" value="2FE2S_FER_1"/>
    <property type="match status" value="1"/>
</dbReference>
<evidence type="ECO:0000259" key="8">
    <source>
        <dbReference type="PROSITE" id="PS51085"/>
    </source>
</evidence>
<keyword evidence="6" id="KW-0408">Iron</keyword>
<dbReference type="PANTHER" id="PTHR47354">
    <property type="entry name" value="NADH OXIDOREDUCTASE HCR"/>
    <property type="match status" value="1"/>
</dbReference>
<dbReference type="InterPro" id="IPR039261">
    <property type="entry name" value="FNR_nucleotide-bd"/>
</dbReference>
<evidence type="ECO:0000259" key="9">
    <source>
        <dbReference type="PROSITE" id="PS51384"/>
    </source>
</evidence>
<dbReference type="Pfam" id="PF00111">
    <property type="entry name" value="Fer2"/>
    <property type="match status" value="1"/>
</dbReference>
<evidence type="ECO:0000256" key="6">
    <source>
        <dbReference type="ARBA" id="ARBA00023004"/>
    </source>
</evidence>
<dbReference type="InterPro" id="IPR001041">
    <property type="entry name" value="2Fe-2S_ferredoxin-type"/>
</dbReference>
<gene>
    <name evidence="10" type="ORF">DZF91_14665</name>
</gene>
<dbReference type="PROSITE" id="PS51085">
    <property type="entry name" value="2FE2S_FER_2"/>
    <property type="match status" value="1"/>
</dbReference>
<evidence type="ECO:0000256" key="5">
    <source>
        <dbReference type="ARBA" id="ARBA00023002"/>
    </source>
</evidence>
<dbReference type="InterPro" id="IPR012675">
    <property type="entry name" value="Beta-grasp_dom_sf"/>
</dbReference>
<dbReference type="InterPro" id="IPR050415">
    <property type="entry name" value="MRET"/>
</dbReference>
<dbReference type="Proteomes" id="UP000261811">
    <property type="component" value="Unassembled WGS sequence"/>
</dbReference>
<feature type="domain" description="FAD-binding FR-type" evidence="9">
    <location>
        <begin position="48"/>
        <end position="150"/>
    </location>
</feature>
<dbReference type="Gene3D" id="3.40.50.80">
    <property type="entry name" value="Nucleotide-binding domain of ferredoxin-NADP reductase (FNR) module"/>
    <property type="match status" value="1"/>
</dbReference>
<keyword evidence="2" id="KW-0285">Flavoprotein</keyword>
<dbReference type="AlphaFoldDB" id="A0A372JLM0"/>
<keyword evidence="7" id="KW-0411">Iron-sulfur</keyword>
<dbReference type="OrthoDB" id="502624at2"/>
<reference evidence="10 11" key="1">
    <citation type="submission" date="2018-08" db="EMBL/GenBank/DDBJ databases">
        <title>Actinomadura jelena sp. nov., a novel Actinomycete isolated from soil in Chad.</title>
        <authorList>
            <person name="Shi L."/>
        </authorList>
    </citation>
    <scope>NUCLEOTIDE SEQUENCE [LARGE SCALE GENOMIC DNA]</scope>
    <source>
        <strain evidence="10 11">NEAU-G17</strain>
    </source>
</reference>
<evidence type="ECO:0000256" key="4">
    <source>
        <dbReference type="ARBA" id="ARBA00022723"/>
    </source>
</evidence>
<evidence type="ECO:0000256" key="2">
    <source>
        <dbReference type="ARBA" id="ARBA00022630"/>
    </source>
</evidence>
<comment type="caution">
    <text evidence="10">The sequence shown here is derived from an EMBL/GenBank/DDBJ whole genome shotgun (WGS) entry which is preliminary data.</text>
</comment>
<dbReference type="SUPFAM" id="SSF54292">
    <property type="entry name" value="2Fe-2S ferredoxin-like"/>
    <property type="match status" value="1"/>
</dbReference>
<dbReference type="SUPFAM" id="SSF52343">
    <property type="entry name" value="Ferredoxin reductase-like, C-terminal NADP-linked domain"/>
    <property type="match status" value="1"/>
</dbReference>
<evidence type="ECO:0000256" key="1">
    <source>
        <dbReference type="ARBA" id="ARBA00001974"/>
    </source>
</evidence>
<accession>A0A372JLM0</accession>
<dbReference type="InterPro" id="IPR017938">
    <property type="entry name" value="Riboflavin_synthase-like_b-brl"/>
</dbReference>
<dbReference type="Gene3D" id="2.40.30.10">
    <property type="entry name" value="Translation factors"/>
    <property type="match status" value="1"/>
</dbReference>
<keyword evidence="3" id="KW-0001">2Fe-2S</keyword>
<proteinExistence type="predicted"/>
<dbReference type="PROSITE" id="PS51384">
    <property type="entry name" value="FAD_FR"/>
    <property type="match status" value="1"/>
</dbReference>
<evidence type="ECO:0000313" key="11">
    <source>
        <dbReference type="Proteomes" id="UP000261811"/>
    </source>
</evidence>
<dbReference type="GO" id="GO:0016491">
    <property type="term" value="F:oxidoreductase activity"/>
    <property type="evidence" value="ECO:0007669"/>
    <property type="project" value="UniProtKB-KW"/>
</dbReference>
<dbReference type="PRINTS" id="PR00409">
    <property type="entry name" value="PHDIOXRDTASE"/>
</dbReference>
<organism evidence="10 11">
    <name type="scientific">Actinomadura logoneensis</name>
    <dbReference type="NCBI Taxonomy" id="2293572"/>
    <lineage>
        <taxon>Bacteria</taxon>
        <taxon>Bacillati</taxon>
        <taxon>Actinomycetota</taxon>
        <taxon>Actinomycetes</taxon>
        <taxon>Streptosporangiales</taxon>
        <taxon>Thermomonosporaceae</taxon>
        <taxon>Actinomadura</taxon>
    </lineage>
</organism>